<evidence type="ECO:0000313" key="10">
    <source>
        <dbReference type="Proteomes" id="UP000815325"/>
    </source>
</evidence>
<sequence>MCLSAATGQSWWPLPPPPSSSAPNASLCMPLPLRPQVLNAHVPERSYWSVVVASAAITQQLCTVVAAVAVPVHLRAGNISAQQLLVVCSLLLVLGYATCAVLGNHLLGGSLARGARQGVLLVGGVYLLSPLIKTLAATVSADSIVALTSVLLLAHLFLHDYSFVNSMTDCLTGTLALGAAILAAVLISSLMVSELHVFAQVLLSLELYLLSPYVRRYIHAASTTAHLAVTVALVGIAVGLLQPLSPGLAASLVAAVLAISFLFPWQLVSITKYKAKINGPWDEAVPVIPKELQVSMLPKEMR</sequence>
<dbReference type="Proteomes" id="UP000815325">
    <property type="component" value="Unassembled WGS sequence"/>
</dbReference>
<evidence type="ECO:0000313" key="9">
    <source>
        <dbReference type="EMBL" id="KAF5843860.1"/>
    </source>
</evidence>
<keyword evidence="9" id="KW-0328">Glycosyltransferase</keyword>
<evidence type="ECO:0000256" key="5">
    <source>
        <dbReference type="ARBA" id="ARBA00022692"/>
    </source>
</evidence>
<keyword evidence="4" id="KW-0337">GPI-anchor biosynthesis</keyword>
<comment type="pathway">
    <text evidence="2">Glycolipid biosynthesis; glycosylphosphatidylinositol-anchor biosynthesis.</text>
</comment>
<feature type="transmembrane region" description="Helical" evidence="8">
    <location>
        <begin position="197"/>
        <end position="214"/>
    </location>
</feature>
<keyword evidence="5 8" id="KW-0812">Transmembrane</keyword>
<protein>
    <submittedName>
        <fullName evidence="9">Phosphatidylinositol N-acetylglucosaminyltransferase subunit C</fullName>
    </submittedName>
</protein>
<keyword evidence="10" id="KW-1185">Reference proteome</keyword>
<dbReference type="PANTHER" id="PTHR12982">
    <property type="entry name" value="PHOSPHATIDYLINOSITOL GLYCAN, CLASS C"/>
    <property type="match status" value="1"/>
</dbReference>
<evidence type="ECO:0000256" key="4">
    <source>
        <dbReference type="ARBA" id="ARBA00022502"/>
    </source>
</evidence>
<organism evidence="9 10">
    <name type="scientific">Dunaliella salina</name>
    <name type="common">Green alga</name>
    <name type="synonym">Protococcus salinus</name>
    <dbReference type="NCBI Taxonomy" id="3046"/>
    <lineage>
        <taxon>Eukaryota</taxon>
        <taxon>Viridiplantae</taxon>
        <taxon>Chlorophyta</taxon>
        <taxon>core chlorophytes</taxon>
        <taxon>Chlorophyceae</taxon>
        <taxon>CS clade</taxon>
        <taxon>Chlamydomonadales</taxon>
        <taxon>Dunaliellaceae</taxon>
        <taxon>Dunaliella</taxon>
    </lineage>
</organism>
<gene>
    <name evidence="9" type="ORF">DUNSADRAFT_5098</name>
</gene>
<feature type="transmembrane region" description="Helical" evidence="8">
    <location>
        <begin position="135"/>
        <end position="158"/>
    </location>
</feature>
<name>A0ABQ7HAH8_DUNSA</name>
<feature type="transmembrane region" description="Helical" evidence="8">
    <location>
        <begin position="247"/>
        <end position="268"/>
    </location>
</feature>
<evidence type="ECO:0000256" key="3">
    <source>
        <dbReference type="ARBA" id="ARBA00008321"/>
    </source>
</evidence>
<dbReference type="PANTHER" id="PTHR12982:SF0">
    <property type="entry name" value="PHOSPHATIDYLINOSITOL N-ACETYLGLUCOSAMINYLTRANSFERASE SUBUNIT C"/>
    <property type="match status" value="1"/>
</dbReference>
<evidence type="ECO:0000256" key="2">
    <source>
        <dbReference type="ARBA" id="ARBA00004687"/>
    </source>
</evidence>
<proteinExistence type="inferred from homology"/>
<evidence type="ECO:0000256" key="6">
    <source>
        <dbReference type="ARBA" id="ARBA00022989"/>
    </source>
</evidence>
<dbReference type="Pfam" id="PF06432">
    <property type="entry name" value="GPI2"/>
    <property type="match status" value="1"/>
</dbReference>
<evidence type="ECO:0000256" key="7">
    <source>
        <dbReference type="ARBA" id="ARBA00023136"/>
    </source>
</evidence>
<dbReference type="GO" id="GO:0016757">
    <property type="term" value="F:glycosyltransferase activity"/>
    <property type="evidence" value="ECO:0007669"/>
    <property type="project" value="UniProtKB-KW"/>
</dbReference>
<feature type="transmembrane region" description="Helical" evidence="8">
    <location>
        <begin position="45"/>
        <end position="72"/>
    </location>
</feature>
<evidence type="ECO:0000256" key="8">
    <source>
        <dbReference type="SAM" id="Phobius"/>
    </source>
</evidence>
<dbReference type="InterPro" id="IPR009450">
    <property type="entry name" value="Plno_GlcNAc_GPI2"/>
</dbReference>
<feature type="transmembrane region" description="Helical" evidence="8">
    <location>
        <begin position="170"/>
        <end position="191"/>
    </location>
</feature>
<reference evidence="9" key="1">
    <citation type="submission" date="2017-08" db="EMBL/GenBank/DDBJ databases">
        <authorList>
            <person name="Polle J.E."/>
            <person name="Barry K."/>
            <person name="Cushman J."/>
            <person name="Schmutz J."/>
            <person name="Tran D."/>
            <person name="Hathwaick L.T."/>
            <person name="Yim W.C."/>
            <person name="Jenkins J."/>
            <person name="Mckie-Krisberg Z.M."/>
            <person name="Prochnik S."/>
            <person name="Lindquist E."/>
            <person name="Dockter R.B."/>
            <person name="Adam C."/>
            <person name="Molina H."/>
            <person name="Bunkerborg J."/>
            <person name="Jin E."/>
            <person name="Buchheim M."/>
            <person name="Magnuson J."/>
        </authorList>
    </citation>
    <scope>NUCLEOTIDE SEQUENCE</scope>
    <source>
        <strain evidence="9">CCAP 19/18</strain>
    </source>
</reference>
<comment type="subcellular location">
    <subcellularLocation>
        <location evidence="1">Membrane</location>
        <topology evidence="1">Multi-pass membrane protein</topology>
    </subcellularLocation>
</comment>
<accession>A0ABQ7HAH8</accession>
<feature type="transmembrane region" description="Helical" evidence="8">
    <location>
        <begin position="84"/>
        <end position="103"/>
    </location>
</feature>
<comment type="similarity">
    <text evidence="3">Belongs to the PIGC family.</text>
</comment>
<keyword evidence="6 8" id="KW-1133">Transmembrane helix</keyword>
<keyword evidence="7 8" id="KW-0472">Membrane</keyword>
<evidence type="ECO:0000256" key="1">
    <source>
        <dbReference type="ARBA" id="ARBA00004141"/>
    </source>
</evidence>
<comment type="caution">
    <text evidence="9">The sequence shown here is derived from an EMBL/GenBank/DDBJ whole genome shotgun (WGS) entry which is preliminary data.</text>
</comment>
<feature type="transmembrane region" description="Helical" evidence="8">
    <location>
        <begin position="221"/>
        <end position="241"/>
    </location>
</feature>
<dbReference type="EMBL" id="MU069437">
    <property type="protein sequence ID" value="KAF5843860.1"/>
    <property type="molecule type" value="Genomic_DNA"/>
</dbReference>
<keyword evidence="9" id="KW-0808">Transferase</keyword>